<dbReference type="Pfam" id="PF00106">
    <property type="entry name" value="adh_short"/>
    <property type="match status" value="1"/>
</dbReference>
<dbReference type="InterPro" id="IPR036291">
    <property type="entry name" value="NAD(P)-bd_dom_sf"/>
</dbReference>
<evidence type="ECO:0000256" key="9">
    <source>
        <dbReference type="ARBA" id="ARBA00023098"/>
    </source>
</evidence>
<comment type="similarity">
    <text evidence="11">Belongs to the short-chain dehydrogenases/reductases (SDR) family.</text>
</comment>
<protein>
    <recommendedName>
        <fullName evidence="10">3-dehydrosphinganine reductase</fullName>
        <ecNumber evidence="10">1.1.1.102</ecNumber>
    </recommendedName>
</protein>
<evidence type="ECO:0000256" key="7">
    <source>
        <dbReference type="ARBA" id="ARBA00022919"/>
    </source>
</evidence>
<evidence type="ECO:0000313" key="14">
    <source>
        <dbReference type="EMBL" id="MFB9951061.1"/>
    </source>
</evidence>
<evidence type="ECO:0000256" key="11">
    <source>
        <dbReference type="RuleBase" id="RU000363"/>
    </source>
</evidence>
<dbReference type="EMBL" id="JBHMAA010000024">
    <property type="protein sequence ID" value="MFB9951061.1"/>
    <property type="molecule type" value="Genomic_DNA"/>
</dbReference>
<keyword evidence="4" id="KW-0547">Nucleotide-binding</keyword>
<keyword evidence="9" id="KW-0443">Lipid metabolism</keyword>
<evidence type="ECO:0000313" key="15">
    <source>
        <dbReference type="Proteomes" id="UP001589692"/>
    </source>
</evidence>
<keyword evidence="6" id="KW-0521">NADP</keyword>
<name>A0ABV6AKA7_9HYPH</name>
<dbReference type="Gene3D" id="3.40.50.720">
    <property type="entry name" value="NAD(P)-binding Rossmann-like Domain"/>
    <property type="match status" value="1"/>
</dbReference>
<dbReference type="PRINTS" id="PR00081">
    <property type="entry name" value="GDHRDH"/>
</dbReference>
<evidence type="ECO:0000256" key="5">
    <source>
        <dbReference type="ARBA" id="ARBA00022824"/>
    </source>
</evidence>
<gene>
    <name evidence="14" type="ORF">ACFFP0_19615</name>
</gene>
<evidence type="ECO:0000256" key="1">
    <source>
        <dbReference type="ARBA" id="ARBA00004240"/>
    </source>
</evidence>
<dbReference type="PRINTS" id="PR00080">
    <property type="entry name" value="SDRFAMILY"/>
</dbReference>
<sequence>MHVIVTGGSSGIGLEVARLYAARGARLTLVARGLSRLEAARRELLAMGHVSDAAIRIAAVDVGSDAGLSVAMAAAEAEFGSCDVLIASAGVVEPGLFETLSGEVFAEQVATNLLGVANAVRAVYPGMKARGSGRVMIVSSGAGLIGLYGYTAYCASKSALSGFAEALAMEAAGSGVGISICFPPDTYTPQFERELAKRPREAQALMGKARPWTAKAVAARIVRAVDRGTPRLYFGFSIAALGRFGSLVKPVLYWWYRRKRS</sequence>
<keyword evidence="12" id="KW-0812">Transmembrane</keyword>
<evidence type="ECO:0000256" key="2">
    <source>
        <dbReference type="ARBA" id="ARBA00004760"/>
    </source>
</evidence>
<dbReference type="Proteomes" id="UP001589692">
    <property type="component" value="Unassembled WGS sequence"/>
</dbReference>
<feature type="transmembrane region" description="Helical" evidence="12">
    <location>
        <begin position="232"/>
        <end position="256"/>
    </location>
</feature>
<evidence type="ECO:0000256" key="3">
    <source>
        <dbReference type="ARBA" id="ARBA00004991"/>
    </source>
</evidence>
<comment type="pathway">
    <text evidence="2">Lipid metabolism; sphingolipid metabolism.</text>
</comment>
<keyword evidence="12" id="KW-0472">Membrane</keyword>
<comment type="caution">
    <text evidence="14">The sequence shown here is derived from an EMBL/GenBank/DDBJ whole genome shotgun (WGS) entry which is preliminary data.</text>
</comment>
<keyword evidence="5" id="KW-0256">Endoplasmic reticulum</keyword>
<keyword evidence="8 14" id="KW-0560">Oxidoreductase</keyword>
<evidence type="ECO:0000256" key="6">
    <source>
        <dbReference type="ARBA" id="ARBA00022857"/>
    </source>
</evidence>
<dbReference type="EC" id="1.1.1.102" evidence="10"/>
<dbReference type="InterPro" id="IPR057326">
    <property type="entry name" value="KR_dom"/>
</dbReference>
<evidence type="ECO:0000256" key="10">
    <source>
        <dbReference type="ARBA" id="ARBA00026112"/>
    </source>
</evidence>
<dbReference type="PANTHER" id="PTHR43550:SF3">
    <property type="entry name" value="3-KETODIHYDROSPHINGOSINE REDUCTASE"/>
    <property type="match status" value="1"/>
</dbReference>
<keyword evidence="7" id="KW-0746">Sphingolipid metabolism</keyword>
<evidence type="ECO:0000259" key="13">
    <source>
        <dbReference type="SMART" id="SM00822"/>
    </source>
</evidence>
<dbReference type="InterPro" id="IPR002347">
    <property type="entry name" value="SDR_fam"/>
</dbReference>
<evidence type="ECO:0000256" key="8">
    <source>
        <dbReference type="ARBA" id="ARBA00023002"/>
    </source>
</evidence>
<reference evidence="14 15" key="1">
    <citation type="submission" date="2024-09" db="EMBL/GenBank/DDBJ databases">
        <authorList>
            <person name="Sun Q."/>
            <person name="Mori K."/>
        </authorList>
    </citation>
    <scope>NUCLEOTIDE SEQUENCE [LARGE SCALE GENOMIC DNA]</scope>
    <source>
        <strain evidence="14 15">TBRC 4938</strain>
    </source>
</reference>
<feature type="domain" description="Ketoreductase" evidence="13">
    <location>
        <begin position="1"/>
        <end position="185"/>
    </location>
</feature>
<dbReference type="SMART" id="SM00822">
    <property type="entry name" value="PKS_KR"/>
    <property type="match status" value="1"/>
</dbReference>
<keyword evidence="15" id="KW-1185">Reference proteome</keyword>
<dbReference type="InterPro" id="IPR020904">
    <property type="entry name" value="Sc_DH/Rdtase_CS"/>
</dbReference>
<dbReference type="PROSITE" id="PS00061">
    <property type="entry name" value="ADH_SHORT"/>
    <property type="match status" value="1"/>
</dbReference>
<dbReference type="InterPro" id="IPR045022">
    <property type="entry name" value="KDSR-like"/>
</dbReference>
<dbReference type="PANTHER" id="PTHR43550">
    <property type="entry name" value="3-KETODIHYDROSPHINGOSINE REDUCTASE"/>
    <property type="match status" value="1"/>
</dbReference>
<evidence type="ECO:0000256" key="4">
    <source>
        <dbReference type="ARBA" id="ARBA00022741"/>
    </source>
</evidence>
<keyword evidence="12" id="KW-1133">Transmembrane helix</keyword>
<proteinExistence type="inferred from homology"/>
<dbReference type="RefSeq" id="WP_377263889.1">
    <property type="nucleotide sequence ID" value="NZ_JBHMAA010000024.1"/>
</dbReference>
<dbReference type="CDD" id="cd08939">
    <property type="entry name" value="KDSR-like_SDR_c"/>
    <property type="match status" value="1"/>
</dbReference>
<dbReference type="SUPFAM" id="SSF51735">
    <property type="entry name" value="NAD(P)-binding Rossmann-fold domains"/>
    <property type="match status" value="1"/>
</dbReference>
<evidence type="ECO:0000256" key="12">
    <source>
        <dbReference type="SAM" id="Phobius"/>
    </source>
</evidence>
<dbReference type="GO" id="GO:0016491">
    <property type="term" value="F:oxidoreductase activity"/>
    <property type="evidence" value="ECO:0007669"/>
    <property type="project" value="UniProtKB-KW"/>
</dbReference>
<comment type="subcellular location">
    <subcellularLocation>
        <location evidence="1">Endoplasmic reticulum</location>
    </subcellularLocation>
</comment>
<organism evidence="14 15">
    <name type="scientific">Rhizobium puerariae</name>
    <dbReference type="NCBI Taxonomy" id="1585791"/>
    <lineage>
        <taxon>Bacteria</taxon>
        <taxon>Pseudomonadati</taxon>
        <taxon>Pseudomonadota</taxon>
        <taxon>Alphaproteobacteria</taxon>
        <taxon>Hyphomicrobiales</taxon>
        <taxon>Rhizobiaceae</taxon>
        <taxon>Rhizobium/Agrobacterium group</taxon>
        <taxon>Rhizobium</taxon>
    </lineage>
</organism>
<accession>A0ABV6AKA7</accession>
<comment type="pathway">
    <text evidence="3">Sphingolipid metabolism.</text>
</comment>